<protein>
    <submittedName>
        <fullName evidence="7">FAD-binding oxidoreductase</fullName>
    </submittedName>
</protein>
<evidence type="ECO:0000259" key="6">
    <source>
        <dbReference type="PROSITE" id="PS51387"/>
    </source>
</evidence>
<gene>
    <name evidence="7" type="ORF">NX773_07565</name>
</gene>
<dbReference type="PANTHER" id="PTHR42973">
    <property type="entry name" value="BINDING OXIDOREDUCTASE, PUTATIVE (AFU_ORTHOLOGUE AFUA_1G17690)-RELATED"/>
    <property type="match status" value="1"/>
</dbReference>
<dbReference type="RefSeq" id="WP_258855693.1">
    <property type="nucleotide sequence ID" value="NZ_JANUGV010000001.1"/>
</dbReference>
<evidence type="ECO:0000256" key="1">
    <source>
        <dbReference type="ARBA" id="ARBA00001974"/>
    </source>
</evidence>
<evidence type="ECO:0000256" key="5">
    <source>
        <dbReference type="ARBA" id="ARBA00023002"/>
    </source>
</evidence>
<dbReference type="EMBL" id="JANUGV010000001">
    <property type="protein sequence ID" value="MCS0608017.1"/>
    <property type="molecule type" value="Genomic_DNA"/>
</dbReference>
<dbReference type="SUPFAM" id="SSF55103">
    <property type="entry name" value="FAD-linked oxidases, C-terminal domain"/>
    <property type="match status" value="1"/>
</dbReference>
<dbReference type="InterPro" id="IPR036318">
    <property type="entry name" value="FAD-bd_PCMH-like_sf"/>
</dbReference>
<dbReference type="InterPro" id="IPR016169">
    <property type="entry name" value="FAD-bd_PCMH_sub2"/>
</dbReference>
<dbReference type="InterPro" id="IPR050416">
    <property type="entry name" value="FAD-linked_Oxidoreductase"/>
</dbReference>
<dbReference type="Gene3D" id="3.40.462.20">
    <property type="match status" value="1"/>
</dbReference>
<dbReference type="InterPro" id="IPR016167">
    <property type="entry name" value="FAD-bd_PCMH_sub1"/>
</dbReference>
<evidence type="ECO:0000313" key="8">
    <source>
        <dbReference type="Proteomes" id="UP001205861"/>
    </source>
</evidence>
<dbReference type="PANTHER" id="PTHR42973:SF39">
    <property type="entry name" value="FAD-BINDING PCMH-TYPE DOMAIN-CONTAINING PROTEIN"/>
    <property type="match status" value="1"/>
</dbReference>
<dbReference type="InterPro" id="IPR006093">
    <property type="entry name" value="Oxy_OxRdtase_FAD_BS"/>
</dbReference>
<evidence type="ECO:0000313" key="7">
    <source>
        <dbReference type="EMBL" id="MCS0608017.1"/>
    </source>
</evidence>
<dbReference type="Gene3D" id="3.30.43.10">
    <property type="entry name" value="Uridine Diphospho-n-acetylenolpyruvylglucosamine Reductase, domain 2"/>
    <property type="match status" value="1"/>
</dbReference>
<name>A0ABT2BHU0_9BURK</name>
<proteinExistence type="inferred from homology"/>
<dbReference type="PROSITE" id="PS00862">
    <property type="entry name" value="OX2_COVAL_FAD"/>
    <property type="match status" value="1"/>
</dbReference>
<comment type="similarity">
    <text evidence="2">Belongs to the oxygen-dependent FAD-linked oxidoreductase family.</text>
</comment>
<organism evidence="7 8">
    <name type="scientific">Massilia solisilvae</name>
    <dbReference type="NCBI Taxonomy" id="1811225"/>
    <lineage>
        <taxon>Bacteria</taxon>
        <taxon>Pseudomonadati</taxon>
        <taxon>Pseudomonadota</taxon>
        <taxon>Betaproteobacteria</taxon>
        <taxon>Burkholderiales</taxon>
        <taxon>Oxalobacteraceae</taxon>
        <taxon>Telluria group</taxon>
        <taxon>Massilia</taxon>
    </lineage>
</organism>
<sequence length="462" mass="49655">MNTLQETAIDGLRGQLRGDLLQGTDAGYDSARQIWNAMIDKHPALIVRCADSADVRAALAFARDNGFRLAVRGGGHNIAGNALCDGGLVIDLSRMRAVHVDSSARRAYVQGGALLADVDHETQSFGLATPLGINSTTGVAGLTLGGGFGWLSRKYGLSADNLLSAEIVTAGGELLRTNPTEHPDLFWAIRGGGGNFGVVTTFEFALHAVGPLVTAALIVFPFDQARQVLTRYRNLVPQLGDDVSVWAVLRKAPPLPFLPENVHGSEVVVMAFFSPLPPDEVSAELNLVRAFGNPHGEMAGAMPYVAWQRIFDPLLAPGARNYWKSHNFADLGDEAIDTVVRHAGALPSAHTEIFLGLLGGQASRLAADAIAYPHRDALYVMNVHGRWTEPGEDDACISWARAFFAETAPYASTGVYINFMTQDEGSRIAAAYGGNYARLKAIKQRYDPHNLFRQNQNIAPAA</sequence>
<comment type="cofactor">
    <cofactor evidence="1">
        <name>FAD</name>
        <dbReference type="ChEBI" id="CHEBI:57692"/>
    </cofactor>
</comment>
<dbReference type="Pfam" id="PF01565">
    <property type="entry name" value="FAD_binding_4"/>
    <property type="match status" value="1"/>
</dbReference>
<evidence type="ECO:0000256" key="4">
    <source>
        <dbReference type="ARBA" id="ARBA00022827"/>
    </source>
</evidence>
<dbReference type="InterPro" id="IPR012951">
    <property type="entry name" value="BBE"/>
</dbReference>
<dbReference type="SUPFAM" id="SSF56176">
    <property type="entry name" value="FAD-binding/transporter-associated domain-like"/>
    <property type="match status" value="1"/>
</dbReference>
<accession>A0ABT2BHU0</accession>
<dbReference type="Proteomes" id="UP001205861">
    <property type="component" value="Unassembled WGS sequence"/>
</dbReference>
<dbReference type="Gene3D" id="3.30.465.10">
    <property type="match status" value="1"/>
</dbReference>
<keyword evidence="4" id="KW-0274">FAD</keyword>
<keyword evidence="8" id="KW-1185">Reference proteome</keyword>
<evidence type="ECO:0000256" key="2">
    <source>
        <dbReference type="ARBA" id="ARBA00005466"/>
    </source>
</evidence>
<evidence type="ECO:0000256" key="3">
    <source>
        <dbReference type="ARBA" id="ARBA00022630"/>
    </source>
</evidence>
<keyword evidence="5" id="KW-0560">Oxidoreductase</keyword>
<comment type="caution">
    <text evidence="7">The sequence shown here is derived from an EMBL/GenBank/DDBJ whole genome shotgun (WGS) entry which is preliminary data.</text>
</comment>
<reference evidence="7 8" key="1">
    <citation type="submission" date="2022-08" db="EMBL/GenBank/DDBJ databases">
        <title>Reclassification of Massilia species as members of the genera Telluria, Duganella, Pseudoduganella, Mokoshia gen. nov. and Zemynaea gen. nov. using orthogonal and non-orthogonal genome-based approaches.</title>
        <authorList>
            <person name="Bowman J.P."/>
        </authorList>
    </citation>
    <scope>NUCLEOTIDE SEQUENCE [LARGE SCALE GENOMIC DNA]</scope>
    <source>
        <strain evidence="7 8">JCM 31607</strain>
    </source>
</reference>
<feature type="domain" description="FAD-binding PCMH-type" evidence="6">
    <location>
        <begin position="39"/>
        <end position="209"/>
    </location>
</feature>
<dbReference type="PROSITE" id="PS51387">
    <property type="entry name" value="FAD_PCMH"/>
    <property type="match status" value="1"/>
</dbReference>
<dbReference type="Pfam" id="PF08031">
    <property type="entry name" value="BBE"/>
    <property type="match status" value="1"/>
</dbReference>
<dbReference type="InterPro" id="IPR006094">
    <property type="entry name" value="Oxid_FAD_bind_N"/>
</dbReference>
<dbReference type="InterPro" id="IPR016164">
    <property type="entry name" value="FAD-linked_Oxase-like_C"/>
</dbReference>
<dbReference type="InterPro" id="IPR016166">
    <property type="entry name" value="FAD-bd_PCMH"/>
</dbReference>
<keyword evidence="3" id="KW-0285">Flavoprotein</keyword>